<gene>
    <name evidence="2" type="ORF">BU23DRAFT_561571</name>
</gene>
<proteinExistence type="predicted"/>
<dbReference type="PANTHER" id="PTHR33112:SF1">
    <property type="entry name" value="HETEROKARYON INCOMPATIBILITY DOMAIN-CONTAINING PROTEIN"/>
    <property type="match status" value="1"/>
</dbReference>
<dbReference type="Proteomes" id="UP000800036">
    <property type="component" value="Unassembled WGS sequence"/>
</dbReference>
<evidence type="ECO:0000313" key="3">
    <source>
        <dbReference type="Proteomes" id="UP000800036"/>
    </source>
</evidence>
<organism evidence="2 3">
    <name type="scientific">Bimuria novae-zelandiae CBS 107.79</name>
    <dbReference type="NCBI Taxonomy" id="1447943"/>
    <lineage>
        <taxon>Eukaryota</taxon>
        <taxon>Fungi</taxon>
        <taxon>Dikarya</taxon>
        <taxon>Ascomycota</taxon>
        <taxon>Pezizomycotina</taxon>
        <taxon>Dothideomycetes</taxon>
        <taxon>Pleosporomycetidae</taxon>
        <taxon>Pleosporales</taxon>
        <taxon>Massarineae</taxon>
        <taxon>Didymosphaeriaceae</taxon>
        <taxon>Bimuria</taxon>
    </lineage>
</organism>
<evidence type="ECO:0000313" key="2">
    <source>
        <dbReference type="EMBL" id="KAF1964856.1"/>
    </source>
</evidence>
<dbReference type="PANTHER" id="PTHR33112">
    <property type="entry name" value="DOMAIN PROTEIN, PUTATIVE-RELATED"/>
    <property type="match status" value="1"/>
</dbReference>
<reference evidence="2" key="1">
    <citation type="journal article" date="2020" name="Stud. Mycol.">
        <title>101 Dothideomycetes genomes: a test case for predicting lifestyles and emergence of pathogens.</title>
        <authorList>
            <person name="Haridas S."/>
            <person name="Albert R."/>
            <person name="Binder M."/>
            <person name="Bloem J."/>
            <person name="Labutti K."/>
            <person name="Salamov A."/>
            <person name="Andreopoulos B."/>
            <person name="Baker S."/>
            <person name="Barry K."/>
            <person name="Bills G."/>
            <person name="Bluhm B."/>
            <person name="Cannon C."/>
            <person name="Castanera R."/>
            <person name="Culley D."/>
            <person name="Daum C."/>
            <person name="Ezra D."/>
            <person name="Gonzalez J."/>
            <person name="Henrissat B."/>
            <person name="Kuo A."/>
            <person name="Liang C."/>
            <person name="Lipzen A."/>
            <person name="Lutzoni F."/>
            <person name="Magnuson J."/>
            <person name="Mondo S."/>
            <person name="Nolan M."/>
            <person name="Ohm R."/>
            <person name="Pangilinan J."/>
            <person name="Park H.-J."/>
            <person name="Ramirez L."/>
            <person name="Alfaro M."/>
            <person name="Sun H."/>
            <person name="Tritt A."/>
            <person name="Yoshinaga Y."/>
            <person name="Zwiers L.-H."/>
            <person name="Turgeon B."/>
            <person name="Goodwin S."/>
            <person name="Spatafora J."/>
            <person name="Crous P."/>
            <person name="Grigoriev I."/>
        </authorList>
    </citation>
    <scope>NUCLEOTIDE SEQUENCE</scope>
    <source>
        <strain evidence="2">CBS 107.79</strain>
    </source>
</reference>
<sequence length="760" mass="86638">MRYATDDSRLPSLPDAAAFSWGRRALFRVVDEVFGRLTGGTKPPPACSICTQIAAFLKRTSISGPAELDIMRYETLRSNYECRTCRRLAEYIAQRIGGRNGFHGKVDAMKRYDPGSSFVTVGCEEKGNRLVFHFTLKLFRLHLFNALPFQGDPRCWEEYEATIDVISLLRAMSTCDANHAGTCHSMNEPWAKIESVPEIIVIDVEQQCLSVQPGSCKYVALSYVWGNTKTRQPGWASENLLHVDPSILQTTTSNFPQLCRAGAFRSPTGEFLLPATVHDSILITQKFCVKYLWVDRFCIIQDDADHKHAQIQAMAAIYTNSYFTIAACQSEHSDSGIHGVDRHRLRIDPYHRFEFSEDCRLIGPAKSMSLDPQNNAPYFKRGWTYQEWTLSKRILAFHGETASWICMKTCENEFGFDVSKYVGFNRLQNVFSPWPNIYTYSRAVQAYCGRQLTYTEDTLVAFSSVTNVMVRSMPGGILYGLPEMFFDGVLLWEPHTMGTLTRRRDATGSPLRQLPSWSFAGWDGKVTTSLWQIVYDYDLSANGVCTKRKRSSVYLTPLVDFYKVDEATHARVRIHNKFHVKSYNSSKPEEVSYEQLGDMFSFRSLEPPNLNNAKDSYSPIIEFRTQRLSVAVAGYQEDRGYSSRLLVRDQHLNPIGLLNPSEPESTLDRVELIRLSLGKTTLVHFWRSLPDAVRERKIYSCDEQEYDGEGNGSVLNWMYSFYFVLAIEWEDGIAYRKGLGWITQSFWDAAGAEEIDVRLG</sequence>
<evidence type="ECO:0000259" key="1">
    <source>
        <dbReference type="Pfam" id="PF06985"/>
    </source>
</evidence>
<accession>A0A6A5UPK6</accession>
<dbReference type="Pfam" id="PF06985">
    <property type="entry name" value="HET"/>
    <property type="match status" value="1"/>
</dbReference>
<dbReference type="AlphaFoldDB" id="A0A6A5UPK6"/>
<protein>
    <submittedName>
        <fullName evidence="2">HET-domain-containing protein</fullName>
    </submittedName>
</protein>
<feature type="domain" description="Heterokaryon incompatibility" evidence="1">
    <location>
        <begin position="218"/>
        <end position="387"/>
    </location>
</feature>
<dbReference type="EMBL" id="ML976775">
    <property type="protein sequence ID" value="KAF1964856.1"/>
    <property type="molecule type" value="Genomic_DNA"/>
</dbReference>
<keyword evidence="3" id="KW-1185">Reference proteome</keyword>
<dbReference type="OrthoDB" id="5135333at2759"/>
<name>A0A6A5UPK6_9PLEO</name>
<dbReference type="InterPro" id="IPR010730">
    <property type="entry name" value="HET"/>
</dbReference>